<organism evidence="6">
    <name type="scientific">Notodromas monacha</name>
    <dbReference type="NCBI Taxonomy" id="399045"/>
    <lineage>
        <taxon>Eukaryota</taxon>
        <taxon>Metazoa</taxon>
        <taxon>Ecdysozoa</taxon>
        <taxon>Arthropoda</taxon>
        <taxon>Crustacea</taxon>
        <taxon>Oligostraca</taxon>
        <taxon>Ostracoda</taxon>
        <taxon>Podocopa</taxon>
        <taxon>Podocopida</taxon>
        <taxon>Cypridocopina</taxon>
        <taxon>Cypridoidea</taxon>
        <taxon>Cyprididae</taxon>
        <taxon>Notodromas</taxon>
    </lineage>
</organism>
<dbReference type="OrthoDB" id="4189at2759"/>
<proteinExistence type="predicted"/>
<evidence type="ECO:0000256" key="4">
    <source>
        <dbReference type="ARBA" id="ARBA00022737"/>
    </source>
</evidence>
<dbReference type="GO" id="GO:0005737">
    <property type="term" value="C:cytoplasm"/>
    <property type="evidence" value="ECO:0007669"/>
    <property type="project" value="UniProtKB-SubCell"/>
</dbReference>
<dbReference type="EMBL" id="OA884946">
    <property type="protein sequence ID" value="CAD7281487.1"/>
    <property type="molecule type" value="Genomic_DNA"/>
</dbReference>
<dbReference type="EMBL" id="CAJPEX010002909">
    <property type="protein sequence ID" value="CAG0921639.1"/>
    <property type="molecule type" value="Genomic_DNA"/>
</dbReference>
<dbReference type="InterPro" id="IPR015943">
    <property type="entry name" value="WD40/YVTN_repeat-like_dom_sf"/>
</dbReference>
<evidence type="ECO:0000313" key="7">
    <source>
        <dbReference type="Proteomes" id="UP000678499"/>
    </source>
</evidence>
<dbReference type="SUPFAM" id="SSF50978">
    <property type="entry name" value="WD40 repeat-like"/>
    <property type="match status" value="1"/>
</dbReference>
<evidence type="ECO:0000256" key="3">
    <source>
        <dbReference type="ARBA" id="ARBA00022574"/>
    </source>
</evidence>
<dbReference type="GO" id="GO:0005868">
    <property type="term" value="C:cytoplasmic dynein complex"/>
    <property type="evidence" value="ECO:0007669"/>
    <property type="project" value="TreeGrafter"/>
</dbReference>
<dbReference type="InterPro" id="IPR050687">
    <property type="entry name" value="Dynein_IC"/>
</dbReference>
<dbReference type="AlphaFoldDB" id="A0A7R9BTU9"/>
<evidence type="ECO:0000313" key="6">
    <source>
        <dbReference type="EMBL" id="CAD7281487.1"/>
    </source>
</evidence>
<dbReference type="Gene3D" id="2.130.10.10">
    <property type="entry name" value="YVTN repeat-like/Quinoprotein amine dehydrogenase"/>
    <property type="match status" value="1"/>
</dbReference>
<dbReference type="InterPro" id="IPR036322">
    <property type="entry name" value="WD40_repeat_dom_sf"/>
</dbReference>
<gene>
    <name evidence="6" type="ORF">NMOB1V02_LOCUS9131</name>
</gene>
<feature type="region of interest" description="Disordered" evidence="5">
    <location>
        <begin position="117"/>
        <end position="138"/>
    </location>
</feature>
<name>A0A7R9BTU9_9CRUS</name>
<evidence type="ECO:0000256" key="2">
    <source>
        <dbReference type="ARBA" id="ARBA00022490"/>
    </source>
</evidence>
<evidence type="ECO:0000256" key="5">
    <source>
        <dbReference type="SAM" id="MobiDB-lite"/>
    </source>
</evidence>
<comment type="subcellular location">
    <subcellularLocation>
        <location evidence="1">Cytoplasm</location>
    </subcellularLocation>
</comment>
<keyword evidence="3" id="KW-0853">WD repeat</keyword>
<dbReference type="PANTHER" id="PTHR12442">
    <property type="entry name" value="DYNEIN INTERMEDIATE CHAIN"/>
    <property type="match status" value="1"/>
</dbReference>
<dbReference type="SMART" id="SM00320">
    <property type="entry name" value="WD40"/>
    <property type="match status" value="2"/>
</dbReference>
<evidence type="ECO:0000256" key="1">
    <source>
        <dbReference type="ARBA" id="ARBA00004496"/>
    </source>
</evidence>
<protein>
    <submittedName>
        <fullName evidence="6">Uncharacterized protein</fullName>
    </submittedName>
</protein>
<keyword evidence="2" id="KW-0963">Cytoplasm</keyword>
<dbReference type="InterPro" id="IPR001680">
    <property type="entry name" value="WD40_rpt"/>
</dbReference>
<keyword evidence="7" id="KW-1185">Reference proteome</keyword>
<accession>A0A7R9BTU9</accession>
<feature type="compositionally biased region" description="Acidic residues" evidence="5">
    <location>
        <begin position="119"/>
        <end position="129"/>
    </location>
</feature>
<dbReference type="Proteomes" id="UP000678499">
    <property type="component" value="Unassembled WGS sequence"/>
</dbReference>
<dbReference type="GO" id="GO:0010970">
    <property type="term" value="P:transport along microtubule"/>
    <property type="evidence" value="ECO:0007669"/>
    <property type="project" value="TreeGrafter"/>
</dbReference>
<sequence>MFFENGGPHNVGPYGDVRAVKPAITEQEAGDDSAEANEEANKKMLSNSDVAKGLAKFLSLWLLMLTYDAMGGDGEGEDDSFGPHYDTPPVSYKKLLPPGVLHPGMPDVRAVKPAITEQEAGDDSAEANEEANKKNKEISDEEKKMIMLSDDFQRFFNKTSRYMERALAEDVDILMDYTGIMERDGEADDHSGMQLSLNRNFNDDRWCRGRVITAMDWSAQFPELLVASYSSRGPGVDIAGGSGPGGNDPDGVVLVWNTRYKRTTPEYVFHCQSPVMSVAFAKFHPNLIIGGTYSGRIVLWDNRVNKRTPVQRSTLSAAAHTHPVYCLSVVGTQHAHNLVSVSTDGRMCCWGSLDMLAQAPQEIHELHQPQRQGKPVAATALAFPRSSLGVGMVGG</sequence>
<dbReference type="GO" id="GO:0045504">
    <property type="term" value="F:dynein heavy chain binding"/>
    <property type="evidence" value="ECO:0007669"/>
    <property type="project" value="TreeGrafter"/>
</dbReference>
<reference evidence="6" key="1">
    <citation type="submission" date="2020-11" db="EMBL/GenBank/DDBJ databases">
        <authorList>
            <person name="Tran Van P."/>
        </authorList>
    </citation>
    <scope>NUCLEOTIDE SEQUENCE</scope>
</reference>
<keyword evidence="4" id="KW-0677">Repeat</keyword>
<dbReference type="GO" id="GO:0045503">
    <property type="term" value="F:dynein light chain binding"/>
    <property type="evidence" value="ECO:0007669"/>
    <property type="project" value="TreeGrafter"/>
</dbReference>
<dbReference type="PANTHER" id="PTHR12442:SF22">
    <property type="entry name" value="CYTOPLASMIC DYNEIN 1 INTERMEDIATE CHAIN-RELATED"/>
    <property type="match status" value="1"/>
</dbReference>